<protein>
    <submittedName>
        <fullName evidence="1">Regulatory protein, TetR</fullName>
    </submittedName>
    <submittedName>
        <fullName evidence="2">Transcriptional regulator, TetR family</fullName>
    </submittedName>
</protein>
<evidence type="ECO:0000313" key="2">
    <source>
        <dbReference type="EMBL" id="SFZ72133.1"/>
    </source>
</evidence>
<dbReference type="RefSeq" id="WP_031366674.1">
    <property type="nucleotide sequence ID" value="NZ_FPKS01000002.1"/>
</dbReference>
<dbReference type="EMBL" id="FPKS01000002">
    <property type="protein sequence ID" value="SFZ72133.1"/>
    <property type="molecule type" value="Genomic_DNA"/>
</dbReference>
<dbReference type="SUPFAM" id="SSF48498">
    <property type="entry name" value="Tetracyclin repressor-like, C-terminal domain"/>
    <property type="match status" value="1"/>
</dbReference>
<dbReference type="InterPro" id="IPR036271">
    <property type="entry name" value="Tet_transcr_reg_TetR-rel_C_sf"/>
</dbReference>
<dbReference type="AlphaFoldDB" id="A0A1K2H6S3"/>
<dbReference type="SUPFAM" id="SSF46689">
    <property type="entry name" value="Homeodomain-like"/>
    <property type="match status" value="1"/>
</dbReference>
<accession>A0A1K2H6S3</accession>
<reference evidence="1 4" key="1">
    <citation type="submission" date="2014-12" db="EMBL/GenBank/DDBJ databases">
        <title>Draft genome sequences of 10 type strains of Lactococcus.</title>
        <authorList>
            <person name="Sun Z."/>
            <person name="Zhong Z."/>
            <person name="Liu W."/>
            <person name="Zhang W."/>
            <person name="Zhang H."/>
        </authorList>
    </citation>
    <scope>NUCLEOTIDE SEQUENCE [LARGE SCALE GENOMIC DNA]</scope>
    <source>
        <strain evidence="1 4">DSM 22330</strain>
    </source>
</reference>
<reference evidence="2 3" key="2">
    <citation type="submission" date="2016-11" db="EMBL/GenBank/DDBJ databases">
        <authorList>
            <person name="Jaros S."/>
            <person name="Januszkiewicz K."/>
            <person name="Wedrychowicz H."/>
        </authorList>
    </citation>
    <scope>NUCLEOTIDE SEQUENCE [LARGE SCALE GENOMIC DNA]</scope>
    <source>
        <strain evidence="2 3">DSM 22330</strain>
    </source>
</reference>
<dbReference type="STRING" id="1122154.SAMN02746068_00571"/>
<dbReference type="Gene3D" id="1.10.357.10">
    <property type="entry name" value="Tetracycline Repressor, domain 2"/>
    <property type="match status" value="1"/>
</dbReference>
<keyword evidence="4" id="KW-1185">Reference proteome</keyword>
<evidence type="ECO:0000313" key="3">
    <source>
        <dbReference type="Proteomes" id="UP000185655"/>
    </source>
</evidence>
<dbReference type="EMBL" id="JXJT01000012">
    <property type="protein sequence ID" value="PCS02859.1"/>
    <property type="molecule type" value="Genomic_DNA"/>
</dbReference>
<name>A0A1K2H6S3_9LACT</name>
<dbReference type="InterPro" id="IPR009057">
    <property type="entry name" value="Homeodomain-like_sf"/>
</dbReference>
<dbReference type="Proteomes" id="UP000218979">
    <property type="component" value="Unassembled WGS sequence"/>
</dbReference>
<organism evidence="2 3">
    <name type="scientific">Pseudolactococcus chungangensis CAU 28 = DSM 22330</name>
    <dbReference type="NCBI Taxonomy" id="1122154"/>
    <lineage>
        <taxon>Bacteria</taxon>
        <taxon>Bacillati</taxon>
        <taxon>Bacillota</taxon>
        <taxon>Bacilli</taxon>
        <taxon>Lactobacillales</taxon>
        <taxon>Streptococcaceae</taxon>
        <taxon>Pseudolactococcus</taxon>
    </lineage>
</organism>
<evidence type="ECO:0000313" key="1">
    <source>
        <dbReference type="EMBL" id="PCS02859.1"/>
    </source>
</evidence>
<dbReference type="Proteomes" id="UP000185655">
    <property type="component" value="Unassembled WGS sequence"/>
</dbReference>
<sequence>MARNKTIFKEDILRAAEQFITEKSPSELTARGLSKYMNISTQPLYAEFENMAALKRELFSQIYYRLQNDVFNKKTHEDPVINLCLNYINFACQNPKLFKTIYLEKHGEDNHSVNEFSYNIFRTLIQDDPTYSKLTETQINSLLTGTWVISTGFANLIASSTIHPSQFEIISFLKDAINDVLQMEISKS</sequence>
<proteinExistence type="predicted"/>
<evidence type="ECO:0000313" key="4">
    <source>
        <dbReference type="Proteomes" id="UP000218979"/>
    </source>
</evidence>
<gene>
    <name evidence="1" type="ORF">RR45_GL000372</name>
    <name evidence="2" type="ORF">SAMN02746068_00571</name>
</gene>
<dbReference type="OrthoDB" id="66596at2"/>